<accession>A0ABR2KM83</accession>
<name>A0ABR2KM83_9EUKA</name>
<dbReference type="Proteomes" id="UP001470230">
    <property type="component" value="Unassembled WGS sequence"/>
</dbReference>
<dbReference type="EMBL" id="JAPFFF010000004">
    <property type="protein sequence ID" value="KAK8892189.1"/>
    <property type="molecule type" value="Genomic_DNA"/>
</dbReference>
<gene>
    <name evidence="1" type="ORF">M9Y10_029412</name>
</gene>
<protein>
    <submittedName>
        <fullName evidence="1">Uncharacterized protein</fullName>
    </submittedName>
</protein>
<proteinExistence type="predicted"/>
<keyword evidence="2" id="KW-1185">Reference proteome</keyword>
<evidence type="ECO:0000313" key="2">
    <source>
        <dbReference type="Proteomes" id="UP001470230"/>
    </source>
</evidence>
<reference evidence="1 2" key="1">
    <citation type="submission" date="2024-04" db="EMBL/GenBank/DDBJ databases">
        <title>Tritrichomonas musculus Genome.</title>
        <authorList>
            <person name="Alves-Ferreira E."/>
            <person name="Grigg M."/>
            <person name="Lorenzi H."/>
            <person name="Galac M."/>
        </authorList>
    </citation>
    <scope>NUCLEOTIDE SEQUENCE [LARGE SCALE GENOMIC DNA]</scope>
    <source>
        <strain evidence="1 2">EAF2021</strain>
    </source>
</reference>
<sequence>MKANGLINENPETTVQLSNLILVFDNERISNIDLPLSIPRTDWTDCSDPFVLPICIQDWTGTHERYIFLRYYICYETTTEDFSFGLVNIRSDTNLDPNFGVLGFRWIQCQLNYIFIIPNAARYKILNFTFFRPDPRNDQLINYFKAQRQTKENQDLPSFRTVEEPST</sequence>
<evidence type="ECO:0000313" key="1">
    <source>
        <dbReference type="EMBL" id="KAK8892189.1"/>
    </source>
</evidence>
<comment type="caution">
    <text evidence="1">The sequence shown here is derived from an EMBL/GenBank/DDBJ whole genome shotgun (WGS) entry which is preliminary data.</text>
</comment>
<organism evidence="1 2">
    <name type="scientific">Tritrichomonas musculus</name>
    <dbReference type="NCBI Taxonomy" id="1915356"/>
    <lineage>
        <taxon>Eukaryota</taxon>
        <taxon>Metamonada</taxon>
        <taxon>Parabasalia</taxon>
        <taxon>Tritrichomonadida</taxon>
        <taxon>Tritrichomonadidae</taxon>
        <taxon>Tritrichomonas</taxon>
    </lineage>
</organism>